<dbReference type="GO" id="GO:0004252">
    <property type="term" value="F:serine-type endopeptidase activity"/>
    <property type="evidence" value="ECO:0007669"/>
    <property type="project" value="InterPro"/>
</dbReference>
<dbReference type="CDD" id="cd04847">
    <property type="entry name" value="Peptidases_S8_Subtilisin_like_2"/>
    <property type="match status" value="1"/>
</dbReference>
<evidence type="ECO:0000313" key="3">
    <source>
        <dbReference type="Proteomes" id="UP001155840"/>
    </source>
</evidence>
<dbReference type="Gene3D" id="3.40.50.200">
    <property type="entry name" value="Peptidase S8/S53 domain"/>
    <property type="match status" value="1"/>
</dbReference>
<dbReference type="SUPFAM" id="SSF52743">
    <property type="entry name" value="Subtilisin-like"/>
    <property type="match status" value="1"/>
</dbReference>
<keyword evidence="3" id="KW-1185">Reference proteome</keyword>
<evidence type="ECO:0000313" key="2">
    <source>
        <dbReference type="EMBL" id="NHT77740.1"/>
    </source>
</evidence>
<protein>
    <submittedName>
        <fullName evidence="2">S8 family peptidase</fullName>
    </submittedName>
</protein>
<proteinExistence type="predicted"/>
<gene>
    <name evidence="2" type="ORF">G8E10_18715</name>
</gene>
<dbReference type="Pfam" id="PF00082">
    <property type="entry name" value="Peptidase_S8"/>
    <property type="match status" value="1"/>
</dbReference>
<dbReference type="InterPro" id="IPR036852">
    <property type="entry name" value="Peptidase_S8/S53_dom_sf"/>
</dbReference>
<dbReference type="AlphaFoldDB" id="A0AA43ZH14"/>
<evidence type="ECO:0000259" key="1">
    <source>
        <dbReference type="Pfam" id="PF00082"/>
    </source>
</evidence>
<dbReference type="EMBL" id="JAANCM010000010">
    <property type="protein sequence ID" value="NHT77740.1"/>
    <property type="molecule type" value="Genomic_DNA"/>
</dbReference>
<name>A0AA43ZH14_9HYPH</name>
<organism evidence="2 3">
    <name type="scientific">Ferranicluibacter rubi</name>
    <dbReference type="NCBI Taxonomy" id="2715133"/>
    <lineage>
        <taxon>Bacteria</taxon>
        <taxon>Pseudomonadati</taxon>
        <taxon>Pseudomonadota</taxon>
        <taxon>Alphaproteobacteria</taxon>
        <taxon>Hyphomicrobiales</taxon>
        <taxon>Rhizobiaceae</taxon>
        <taxon>Ferranicluibacter</taxon>
    </lineage>
</organism>
<feature type="domain" description="Peptidase S8/S53" evidence="1">
    <location>
        <begin position="280"/>
        <end position="599"/>
    </location>
</feature>
<sequence length="804" mass="86835">MDLLRQSFANGNVQDPTFASPDRALVFEVIGPIEKFVEAVERIGFEWLTEDYANAEPAVAEAEKADEEVVTSLMYLTMPTAAGVDRLLAMWNRYIGGRAAKDGEGEWWKVFGYLSAIRPWNATDRVAPATQAFIGRQLERNPAQPVRLEVDLWFRGDPLLRAGAREGLQTVLNGVGGRIVDFVNIDPIRYQVALVEVPAEEAGQVESRSGVVANADQIMSIRPQSFYGSAPSEDRGEFLAEQELEEGVELRPAVAAILDGYPMSNHQLLAGRVEVEEVDITAATVPVDRRYHGTAIASLILHGDLAAGDEPLSRKLKAVPILAAPQGLADERLDSDYLPIGLIYRAVKSLKEGLDGREPTGPGVIIINHSICDAEGAFVTRPSVWARLLDWMSTEYGVLFVVSAGNIPREFLTSFPDDAAYLAATPIERQAATMLSVEATKGIRGLLSPAEAMGAITVGALHVDAAGMCPIGVEDPFPEIAVTNLGSAIGPGINRALKPDLVEAGGRQIARTSDTPSGHVLWPASVAALGQKAAAPDPLAGSSSRTLRSTGTSNAAALVTRAGIRIVDALEETLAEEGASLATFDRAATATRALLVHSSAWRTHGAVLESIYPPPGSAQWRKRRGSITKFLGFGRPDFERVISGESNRITLLADDVISNEQLHEYRVPIPASMIKSRELRRIVMTLAWSPPFHPTSIAYRGATLDIVDQQGKRKFWRGVKSVLQPHPDDMRRGTIMHLVLEGETSSAFTDAQGLFVGVQARALNASFRDADISYALAITLEIAATVEEDIYATIAQAVRPRARV</sequence>
<dbReference type="InterPro" id="IPR034074">
    <property type="entry name" value="Y4bN_pept_dom"/>
</dbReference>
<comment type="caution">
    <text evidence="2">The sequence shown here is derived from an EMBL/GenBank/DDBJ whole genome shotgun (WGS) entry which is preliminary data.</text>
</comment>
<dbReference type="RefSeq" id="WP_167130262.1">
    <property type="nucleotide sequence ID" value="NZ_JAANCM010000010.1"/>
</dbReference>
<dbReference type="GO" id="GO:0006508">
    <property type="term" value="P:proteolysis"/>
    <property type="evidence" value="ECO:0007669"/>
    <property type="project" value="InterPro"/>
</dbReference>
<dbReference type="InterPro" id="IPR000209">
    <property type="entry name" value="Peptidase_S8/S53_dom"/>
</dbReference>
<accession>A0AA43ZH14</accession>
<reference evidence="2" key="1">
    <citation type="submission" date="2020-03" db="EMBL/GenBank/DDBJ databases">
        <title>Ferranicluibacter endophyticum gen. nov., sp. nov., a new genus isolated from Rubus ulmifolius Schott. stem.</title>
        <authorList>
            <person name="Roca-Couso R."/>
            <person name="Flores-Felix J.D."/>
            <person name="Igual J.M."/>
            <person name="Rivas R."/>
        </authorList>
    </citation>
    <scope>NUCLEOTIDE SEQUENCE</scope>
    <source>
        <strain evidence="2">CRRU44</strain>
    </source>
</reference>
<dbReference type="Proteomes" id="UP001155840">
    <property type="component" value="Unassembled WGS sequence"/>
</dbReference>